<dbReference type="SUPFAM" id="SSF50370">
    <property type="entry name" value="Ricin B-like lectins"/>
    <property type="match status" value="1"/>
</dbReference>
<evidence type="ECO:0000313" key="3">
    <source>
        <dbReference type="Proteomes" id="UP001595690"/>
    </source>
</evidence>
<proteinExistence type="predicted"/>
<reference evidence="3" key="1">
    <citation type="journal article" date="2019" name="Int. J. Syst. Evol. Microbiol.">
        <title>The Global Catalogue of Microorganisms (GCM) 10K type strain sequencing project: providing services to taxonomists for standard genome sequencing and annotation.</title>
        <authorList>
            <consortium name="The Broad Institute Genomics Platform"/>
            <consortium name="The Broad Institute Genome Sequencing Center for Infectious Disease"/>
            <person name="Wu L."/>
            <person name="Ma J."/>
        </authorList>
    </citation>
    <scope>NUCLEOTIDE SEQUENCE [LARGE SCALE GENOMIC DNA]</scope>
    <source>
        <strain evidence="3">CGMCC 4.7405</strain>
    </source>
</reference>
<dbReference type="RefSeq" id="WP_382376362.1">
    <property type="nucleotide sequence ID" value="NZ_JBHRZI010000021.1"/>
</dbReference>
<protein>
    <submittedName>
        <fullName evidence="2">RICIN domain-containing protein</fullName>
    </submittedName>
</protein>
<gene>
    <name evidence="2" type="ORF">ACFOWZ_25300</name>
</gene>
<evidence type="ECO:0000259" key="1">
    <source>
        <dbReference type="Pfam" id="PF14200"/>
    </source>
</evidence>
<accession>A0ABV8BYJ9</accession>
<dbReference type="PROSITE" id="PS50231">
    <property type="entry name" value="RICIN_B_LECTIN"/>
    <property type="match status" value="1"/>
</dbReference>
<keyword evidence="3" id="KW-1185">Reference proteome</keyword>
<evidence type="ECO:0000313" key="2">
    <source>
        <dbReference type="EMBL" id="MFC3894810.1"/>
    </source>
</evidence>
<feature type="domain" description="Ricin B lectin" evidence="1">
    <location>
        <begin position="2"/>
        <end position="37"/>
    </location>
</feature>
<dbReference type="CDD" id="cd00161">
    <property type="entry name" value="beta-trefoil_Ricin-like"/>
    <property type="match status" value="1"/>
</dbReference>
<comment type="caution">
    <text evidence="2">The sequence shown here is derived from an EMBL/GenBank/DDBJ whole genome shotgun (WGS) entry which is preliminary data.</text>
</comment>
<sequence>MNHNSGKCLEIADSQTFNGARAQQWDCVGGVGTQQWR</sequence>
<dbReference type="EMBL" id="JBHRZI010000021">
    <property type="protein sequence ID" value="MFC3894810.1"/>
    <property type="molecule type" value="Genomic_DNA"/>
</dbReference>
<dbReference type="InterPro" id="IPR000772">
    <property type="entry name" value="Ricin_B_lectin"/>
</dbReference>
<dbReference type="Gene3D" id="2.80.10.50">
    <property type="match status" value="1"/>
</dbReference>
<dbReference type="Pfam" id="PF14200">
    <property type="entry name" value="RicinB_lectin_2"/>
    <property type="match status" value="1"/>
</dbReference>
<dbReference type="Proteomes" id="UP001595690">
    <property type="component" value="Unassembled WGS sequence"/>
</dbReference>
<name>A0ABV8BYJ9_9PSEU</name>
<dbReference type="InterPro" id="IPR035992">
    <property type="entry name" value="Ricin_B-like_lectins"/>
</dbReference>
<organism evidence="2 3">
    <name type="scientific">Lentzea rhizosphaerae</name>
    <dbReference type="NCBI Taxonomy" id="2041025"/>
    <lineage>
        <taxon>Bacteria</taxon>
        <taxon>Bacillati</taxon>
        <taxon>Actinomycetota</taxon>
        <taxon>Actinomycetes</taxon>
        <taxon>Pseudonocardiales</taxon>
        <taxon>Pseudonocardiaceae</taxon>
        <taxon>Lentzea</taxon>
    </lineage>
</organism>